<evidence type="ECO:0000313" key="2">
    <source>
        <dbReference type="Proteomes" id="UP000178490"/>
    </source>
</evidence>
<dbReference type="Pfam" id="PF13483">
    <property type="entry name" value="Lactamase_B_3"/>
    <property type="match status" value="1"/>
</dbReference>
<evidence type="ECO:0008006" key="3">
    <source>
        <dbReference type="Google" id="ProtNLM"/>
    </source>
</evidence>
<sequence length="214" mass="23721">MDLIFLILINMHISWLGQTCVRLQTKNVDEDITVIIDGYKPSTGEFPRSFSPQIALYSHGEENITTLSQEPFIISTSGECEIKGVMCYSYPCEDGQIFKINAENINLVHLGKITKKLDAEHIEKLGTPDILFIPVGGGPNYLSLNDAADMITTLGPRIVIPIAYQSDSEPKAGALSEFIKVVGLSPEVTDKKFIIKKKDLPSSETKLMVLEKNY</sequence>
<dbReference type="AlphaFoldDB" id="A0A1F6NXB9"/>
<name>A0A1F6NXB9_9BACT</name>
<organism evidence="1 2">
    <name type="scientific">Candidatus Magasanikbacteria bacterium RIFOXYD2_FULL_36_9</name>
    <dbReference type="NCBI Taxonomy" id="1798707"/>
    <lineage>
        <taxon>Bacteria</taxon>
        <taxon>Candidatus Magasanikiibacteriota</taxon>
    </lineage>
</organism>
<accession>A0A1F6NXB9</accession>
<gene>
    <name evidence="1" type="ORF">A2537_00105</name>
</gene>
<protein>
    <recommendedName>
        <fullName evidence="3">Zn-dependent hydrolase</fullName>
    </recommendedName>
</protein>
<dbReference type="InterPro" id="IPR036866">
    <property type="entry name" value="RibonucZ/Hydroxyglut_hydro"/>
</dbReference>
<dbReference type="EMBL" id="MFRC01000061">
    <property type="protein sequence ID" value="OGH88576.1"/>
    <property type="molecule type" value="Genomic_DNA"/>
</dbReference>
<dbReference type="PANTHER" id="PTHR39189">
    <property type="entry name" value="UPF0173 METAL-DEPENDENT HYDROLASE YTKL"/>
    <property type="match status" value="1"/>
</dbReference>
<reference evidence="1 2" key="1">
    <citation type="journal article" date="2016" name="Nat. Commun.">
        <title>Thousands of microbial genomes shed light on interconnected biogeochemical processes in an aquifer system.</title>
        <authorList>
            <person name="Anantharaman K."/>
            <person name="Brown C.T."/>
            <person name="Hug L.A."/>
            <person name="Sharon I."/>
            <person name="Castelle C.J."/>
            <person name="Probst A.J."/>
            <person name="Thomas B.C."/>
            <person name="Singh A."/>
            <person name="Wilkins M.J."/>
            <person name="Karaoz U."/>
            <person name="Brodie E.L."/>
            <person name="Williams K.H."/>
            <person name="Hubbard S.S."/>
            <person name="Banfield J.F."/>
        </authorList>
    </citation>
    <scope>NUCLEOTIDE SEQUENCE [LARGE SCALE GENOMIC DNA]</scope>
</reference>
<dbReference type="SUPFAM" id="SSF56281">
    <property type="entry name" value="Metallo-hydrolase/oxidoreductase"/>
    <property type="match status" value="1"/>
</dbReference>
<proteinExistence type="predicted"/>
<evidence type="ECO:0000313" key="1">
    <source>
        <dbReference type="EMBL" id="OGH88576.1"/>
    </source>
</evidence>
<dbReference type="Gene3D" id="3.60.15.10">
    <property type="entry name" value="Ribonuclease Z/Hydroxyacylglutathione hydrolase-like"/>
    <property type="match status" value="1"/>
</dbReference>
<dbReference type="PANTHER" id="PTHR39189:SF1">
    <property type="entry name" value="UPF0173 METAL-DEPENDENT HYDROLASE YTKL"/>
    <property type="match status" value="1"/>
</dbReference>
<comment type="caution">
    <text evidence="1">The sequence shown here is derived from an EMBL/GenBank/DDBJ whole genome shotgun (WGS) entry which is preliminary data.</text>
</comment>
<dbReference type="Proteomes" id="UP000178490">
    <property type="component" value="Unassembled WGS sequence"/>
</dbReference>